<evidence type="ECO:0000256" key="2">
    <source>
        <dbReference type="ARBA" id="ARBA00023002"/>
    </source>
</evidence>
<comment type="similarity">
    <text evidence="1">Belongs to the glyceraldehyde-3-phosphate dehydrogenase family.</text>
</comment>
<keyword evidence="2 4" id="KW-0560">Oxidoreductase</keyword>
<dbReference type="EMBL" id="VSSQ01012422">
    <property type="protein sequence ID" value="MPM49201.1"/>
    <property type="molecule type" value="Genomic_DNA"/>
</dbReference>
<dbReference type="GO" id="GO:0004365">
    <property type="term" value="F:glyceraldehyde-3-phosphate dehydrogenase (NAD+) (phosphorylating) activity"/>
    <property type="evidence" value="ECO:0007669"/>
    <property type="project" value="UniProtKB-EC"/>
</dbReference>
<dbReference type="NCBIfam" id="TIGR01534">
    <property type="entry name" value="GAPDH-I"/>
    <property type="match status" value="1"/>
</dbReference>
<dbReference type="CDD" id="cd05214">
    <property type="entry name" value="GAPDH_I_N"/>
    <property type="match status" value="1"/>
</dbReference>
<dbReference type="GO" id="GO:0051287">
    <property type="term" value="F:NAD binding"/>
    <property type="evidence" value="ECO:0007669"/>
    <property type="project" value="InterPro"/>
</dbReference>
<name>A0A645AA81_9ZZZZ</name>
<protein>
    <submittedName>
        <fullName evidence="4">Glyceraldehyde-3-phosphate dehydrogenase</fullName>
        <ecNumber evidence="4">1.2.1.12</ecNumber>
    </submittedName>
</protein>
<evidence type="ECO:0000259" key="3">
    <source>
        <dbReference type="SMART" id="SM00846"/>
    </source>
</evidence>
<feature type="domain" description="Glyceraldehyde 3-phosphate dehydrogenase NAD(P) binding" evidence="3">
    <location>
        <begin position="4"/>
        <end position="155"/>
    </location>
</feature>
<dbReference type="InterPro" id="IPR020830">
    <property type="entry name" value="GlycerAld_3-P_DH_AS"/>
</dbReference>
<dbReference type="EC" id="1.2.1.12" evidence="4"/>
<dbReference type="Pfam" id="PF00044">
    <property type="entry name" value="Gp_dh_N"/>
    <property type="match status" value="1"/>
</dbReference>
<dbReference type="FunFam" id="3.30.360.10:FF:000002">
    <property type="entry name" value="Glyceraldehyde-3-phosphate dehydrogenase"/>
    <property type="match status" value="1"/>
</dbReference>
<dbReference type="PIRSF" id="PIRSF000149">
    <property type="entry name" value="GAP_DH"/>
    <property type="match status" value="1"/>
</dbReference>
<dbReference type="Pfam" id="PF02800">
    <property type="entry name" value="Gp_dh_C"/>
    <property type="match status" value="1"/>
</dbReference>
<reference evidence="4" key="1">
    <citation type="submission" date="2019-08" db="EMBL/GenBank/DDBJ databases">
        <authorList>
            <person name="Kucharzyk K."/>
            <person name="Murdoch R.W."/>
            <person name="Higgins S."/>
            <person name="Loffler F."/>
        </authorList>
    </citation>
    <scope>NUCLEOTIDE SEQUENCE</scope>
</reference>
<gene>
    <name evidence="4" type="primary">gap_21</name>
    <name evidence="4" type="ORF">SDC9_95929</name>
</gene>
<dbReference type="InterPro" id="IPR020829">
    <property type="entry name" value="GlycerAld_3-P_DH_cat"/>
</dbReference>
<comment type="caution">
    <text evidence="4">The sequence shown here is derived from an EMBL/GenBank/DDBJ whole genome shotgun (WGS) entry which is preliminary data.</text>
</comment>
<dbReference type="GO" id="GO:0006006">
    <property type="term" value="P:glucose metabolic process"/>
    <property type="evidence" value="ECO:0007669"/>
    <property type="project" value="InterPro"/>
</dbReference>
<evidence type="ECO:0000256" key="1">
    <source>
        <dbReference type="ARBA" id="ARBA00007406"/>
    </source>
</evidence>
<dbReference type="PANTHER" id="PTHR43148">
    <property type="entry name" value="GLYCERALDEHYDE-3-PHOSPHATE DEHYDROGENASE 2"/>
    <property type="match status" value="1"/>
</dbReference>
<dbReference type="CDD" id="cd18126">
    <property type="entry name" value="GAPDH_I_C"/>
    <property type="match status" value="1"/>
</dbReference>
<dbReference type="InterPro" id="IPR020828">
    <property type="entry name" value="GlycerAld_3-P_DH_NAD(P)-bd"/>
</dbReference>
<dbReference type="InterPro" id="IPR036291">
    <property type="entry name" value="NAD(P)-bd_dom_sf"/>
</dbReference>
<dbReference type="FunFam" id="3.40.50.720:FF:000001">
    <property type="entry name" value="Glyceraldehyde-3-phosphate dehydrogenase"/>
    <property type="match status" value="1"/>
</dbReference>
<dbReference type="InterPro" id="IPR020831">
    <property type="entry name" value="GlycerAld/Erythrose_P_DH"/>
</dbReference>
<accession>A0A645AA81</accession>
<dbReference type="Gene3D" id="3.40.50.720">
    <property type="entry name" value="NAD(P)-binding Rossmann-like Domain"/>
    <property type="match status" value="1"/>
</dbReference>
<dbReference type="SUPFAM" id="SSF51735">
    <property type="entry name" value="NAD(P)-binding Rossmann-fold domains"/>
    <property type="match status" value="1"/>
</dbReference>
<sequence length="344" mass="37371">MSKIKLAINGFGRIGRLAFRRAEETGDFEVVAINDLVDAATLAYLLKYDTTHRGWHKDEISFDAEKNVILFKGRAIPVLGKKDPVDLKWKDFGVDIVLECTGRFKGKEDAKIHIDNGAKGVIISAPSDKDTPTFVFGVNSDKLTKEMTIISGASCTTNCLAPVMKVLVEKFGVKGGYMTTVHAYTNDQTTLDLAKGDFRRGRAAAANIVPTTTGAAKAIDLVIPELKGKMRGGALRVPVIDGSLVDLSLVLEKPTTAEEINAAMKEASKTNLKDILDYTEDQIVSSDILGATAGSIFDATQTTVFAIPDGTQLVKVVSWYDNEYSYTCQFVRLAKHMAKVLGIK</sequence>
<dbReference type="Gene3D" id="3.30.360.10">
    <property type="entry name" value="Dihydrodipicolinate Reductase, domain 2"/>
    <property type="match status" value="1"/>
</dbReference>
<dbReference type="InterPro" id="IPR006424">
    <property type="entry name" value="Glyceraldehyde-3-P_DH_1"/>
</dbReference>
<dbReference type="AlphaFoldDB" id="A0A645AA81"/>
<proteinExistence type="inferred from homology"/>
<evidence type="ECO:0000313" key="4">
    <source>
        <dbReference type="EMBL" id="MPM49201.1"/>
    </source>
</evidence>
<organism evidence="4">
    <name type="scientific">bioreactor metagenome</name>
    <dbReference type="NCBI Taxonomy" id="1076179"/>
    <lineage>
        <taxon>unclassified sequences</taxon>
        <taxon>metagenomes</taxon>
        <taxon>ecological metagenomes</taxon>
    </lineage>
</organism>
<dbReference type="SMART" id="SM00846">
    <property type="entry name" value="Gp_dh_N"/>
    <property type="match status" value="1"/>
</dbReference>
<dbReference type="PRINTS" id="PR00078">
    <property type="entry name" value="G3PDHDRGNASE"/>
</dbReference>
<dbReference type="GO" id="GO:0050661">
    <property type="term" value="F:NADP binding"/>
    <property type="evidence" value="ECO:0007669"/>
    <property type="project" value="InterPro"/>
</dbReference>
<dbReference type="PROSITE" id="PS00071">
    <property type="entry name" value="GAPDH"/>
    <property type="match status" value="1"/>
</dbReference>
<dbReference type="SUPFAM" id="SSF55347">
    <property type="entry name" value="Glyceraldehyde-3-phosphate dehydrogenase-like, C-terminal domain"/>
    <property type="match status" value="1"/>
</dbReference>